<dbReference type="PANTHER" id="PTHR32044">
    <property type="entry name" value="GLUCOMANNAN 4-BETA-MANNOSYLTRANSFERASE 9"/>
    <property type="match status" value="1"/>
</dbReference>
<sequence>MKMLRSPAPVREDDWCFRLSCQFVVYVVNKRQFDLRSEAVQASAHWRFGCRKVMSTSEVCCKCLRLSCQFCVYVVNKRQLSHISRLEFIIWEIKDQMMSETGTERPYSVGSSSTIQFECYKSWFSHVPRLKWKELNAHVWKGCLIILVISGDKIAEVKRAVVESGHLVSVSLYQDEADSDLLEAAHEGAGWSHYFQQLQGAAGVWRLKAIEDVSGWKDRTTMEDMDHAVWASLNGSSRRLFPTVCRIPSHTKVVVTENNRTKSILVGLHGVVKKAAAGLGGWRSLFAVDTTEEELRKPN</sequence>
<accession>A0A9K3N2J5</accession>
<proteinExistence type="predicted"/>
<protein>
    <submittedName>
        <fullName evidence="8">Glucomannan 4-beta-mannosyltransferase</fullName>
        <ecNumber evidence="8">2.4.1.32</ecNumber>
    </submittedName>
</protein>
<comment type="subcellular location">
    <subcellularLocation>
        <location evidence="1">Golgi apparatus membrane</location>
    </subcellularLocation>
</comment>
<keyword evidence="5" id="KW-1133">Transmembrane helix</keyword>
<dbReference type="EC" id="2.4.1.32" evidence="8"/>
<dbReference type="PANTHER" id="PTHR32044:SF77">
    <property type="entry name" value="GLUCOMANNAN 4-BETA-MANNOSYLTRANSFERASE 9"/>
    <property type="match status" value="1"/>
</dbReference>
<evidence type="ECO:0000256" key="1">
    <source>
        <dbReference type="ARBA" id="ARBA00004394"/>
    </source>
</evidence>
<evidence type="ECO:0000256" key="5">
    <source>
        <dbReference type="ARBA" id="ARBA00022989"/>
    </source>
</evidence>
<dbReference type="Proteomes" id="UP000215914">
    <property type="component" value="Unassembled WGS sequence"/>
</dbReference>
<keyword evidence="9" id="KW-1185">Reference proteome</keyword>
<evidence type="ECO:0000256" key="2">
    <source>
        <dbReference type="ARBA" id="ARBA00022676"/>
    </source>
</evidence>
<comment type="caution">
    <text evidence="8">The sequence shown here is derived from an EMBL/GenBank/DDBJ whole genome shotgun (WGS) entry which is preliminary data.</text>
</comment>
<reference evidence="8" key="1">
    <citation type="journal article" date="2017" name="Nature">
        <title>The sunflower genome provides insights into oil metabolism, flowering and Asterid evolution.</title>
        <authorList>
            <person name="Badouin H."/>
            <person name="Gouzy J."/>
            <person name="Grassa C.J."/>
            <person name="Murat F."/>
            <person name="Staton S.E."/>
            <person name="Cottret L."/>
            <person name="Lelandais-Briere C."/>
            <person name="Owens G.L."/>
            <person name="Carrere S."/>
            <person name="Mayjonade B."/>
            <person name="Legrand L."/>
            <person name="Gill N."/>
            <person name="Kane N.C."/>
            <person name="Bowers J.E."/>
            <person name="Hubner S."/>
            <person name="Bellec A."/>
            <person name="Berard A."/>
            <person name="Berges H."/>
            <person name="Blanchet N."/>
            <person name="Boniface M.C."/>
            <person name="Brunel D."/>
            <person name="Catrice O."/>
            <person name="Chaidir N."/>
            <person name="Claudel C."/>
            <person name="Donnadieu C."/>
            <person name="Faraut T."/>
            <person name="Fievet G."/>
            <person name="Helmstetter N."/>
            <person name="King M."/>
            <person name="Knapp S.J."/>
            <person name="Lai Z."/>
            <person name="Le Paslier M.C."/>
            <person name="Lippi Y."/>
            <person name="Lorenzon L."/>
            <person name="Mandel J.R."/>
            <person name="Marage G."/>
            <person name="Marchand G."/>
            <person name="Marquand E."/>
            <person name="Bret-Mestries E."/>
            <person name="Morien E."/>
            <person name="Nambeesan S."/>
            <person name="Nguyen T."/>
            <person name="Pegot-Espagnet P."/>
            <person name="Pouilly N."/>
            <person name="Raftis F."/>
            <person name="Sallet E."/>
            <person name="Schiex T."/>
            <person name="Thomas J."/>
            <person name="Vandecasteele C."/>
            <person name="Vares D."/>
            <person name="Vear F."/>
            <person name="Vautrin S."/>
            <person name="Crespi M."/>
            <person name="Mangin B."/>
            <person name="Burke J.M."/>
            <person name="Salse J."/>
            <person name="Munos S."/>
            <person name="Vincourt P."/>
            <person name="Rieseberg L.H."/>
            <person name="Langlade N.B."/>
        </authorList>
    </citation>
    <scope>NUCLEOTIDE SEQUENCE</scope>
    <source>
        <tissue evidence="8">Leaves</tissue>
    </source>
</reference>
<keyword evidence="6" id="KW-0333">Golgi apparatus</keyword>
<name>A0A9K3N2J5_HELAN</name>
<evidence type="ECO:0000256" key="3">
    <source>
        <dbReference type="ARBA" id="ARBA00022679"/>
    </source>
</evidence>
<dbReference type="EMBL" id="MNCJ02000325">
    <property type="protein sequence ID" value="KAF5784684.1"/>
    <property type="molecule type" value="Genomic_DNA"/>
</dbReference>
<evidence type="ECO:0000256" key="6">
    <source>
        <dbReference type="ARBA" id="ARBA00023034"/>
    </source>
</evidence>
<dbReference type="GO" id="GO:0047259">
    <property type="term" value="F:glucomannan 4-beta-mannosyltransferase activity"/>
    <property type="evidence" value="ECO:0007669"/>
    <property type="project" value="UniProtKB-EC"/>
</dbReference>
<evidence type="ECO:0000256" key="7">
    <source>
        <dbReference type="ARBA" id="ARBA00023136"/>
    </source>
</evidence>
<gene>
    <name evidence="8" type="ORF">HanXRQr2_Chr10g0419801</name>
</gene>
<keyword evidence="2 8" id="KW-0328">Glycosyltransferase</keyword>
<organism evidence="8 9">
    <name type="scientific">Helianthus annuus</name>
    <name type="common">Common sunflower</name>
    <dbReference type="NCBI Taxonomy" id="4232"/>
    <lineage>
        <taxon>Eukaryota</taxon>
        <taxon>Viridiplantae</taxon>
        <taxon>Streptophyta</taxon>
        <taxon>Embryophyta</taxon>
        <taxon>Tracheophyta</taxon>
        <taxon>Spermatophyta</taxon>
        <taxon>Magnoliopsida</taxon>
        <taxon>eudicotyledons</taxon>
        <taxon>Gunneridae</taxon>
        <taxon>Pentapetalae</taxon>
        <taxon>asterids</taxon>
        <taxon>campanulids</taxon>
        <taxon>Asterales</taxon>
        <taxon>Asteraceae</taxon>
        <taxon>Asteroideae</taxon>
        <taxon>Heliantheae alliance</taxon>
        <taxon>Heliantheae</taxon>
        <taxon>Helianthus</taxon>
    </lineage>
</organism>
<evidence type="ECO:0000313" key="9">
    <source>
        <dbReference type="Proteomes" id="UP000215914"/>
    </source>
</evidence>
<evidence type="ECO:0000256" key="4">
    <source>
        <dbReference type="ARBA" id="ARBA00022692"/>
    </source>
</evidence>
<dbReference type="Gramene" id="mRNA:HanXRQr2_Chr10g0419801">
    <property type="protein sequence ID" value="mRNA:HanXRQr2_Chr10g0419801"/>
    <property type="gene ID" value="HanXRQr2_Chr10g0419801"/>
</dbReference>
<dbReference type="InterPro" id="IPR029044">
    <property type="entry name" value="Nucleotide-diphossugar_trans"/>
</dbReference>
<dbReference type="AlphaFoldDB" id="A0A9K3N2J5"/>
<reference evidence="8" key="2">
    <citation type="submission" date="2020-06" db="EMBL/GenBank/DDBJ databases">
        <title>Helianthus annuus Genome sequencing and assembly Release 2.</title>
        <authorList>
            <person name="Gouzy J."/>
            <person name="Langlade N."/>
            <person name="Munos S."/>
        </authorList>
    </citation>
    <scope>NUCLEOTIDE SEQUENCE</scope>
    <source>
        <tissue evidence="8">Leaves</tissue>
    </source>
</reference>
<evidence type="ECO:0000313" key="8">
    <source>
        <dbReference type="EMBL" id="KAF5784684.1"/>
    </source>
</evidence>
<keyword evidence="3 8" id="KW-0808">Transferase</keyword>
<dbReference type="Gene3D" id="3.90.550.10">
    <property type="entry name" value="Spore Coat Polysaccharide Biosynthesis Protein SpsA, Chain A"/>
    <property type="match status" value="1"/>
</dbReference>
<keyword evidence="7" id="KW-0472">Membrane</keyword>
<dbReference type="GO" id="GO:0000139">
    <property type="term" value="C:Golgi membrane"/>
    <property type="evidence" value="ECO:0007669"/>
    <property type="project" value="UniProtKB-SubCell"/>
</dbReference>
<keyword evidence="4" id="KW-0812">Transmembrane</keyword>